<evidence type="ECO:0000256" key="2">
    <source>
        <dbReference type="SAM" id="Phobius"/>
    </source>
</evidence>
<evidence type="ECO:0000313" key="3">
    <source>
        <dbReference type="EMBL" id="KAH8021701.1"/>
    </source>
</evidence>
<proteinExistence type="predicted"/>
<protein>
    <submittedName>
        <fullName evidence="3">Uncharacterized protein</fullName>
    </submittedName>
</protein>
<sequence length="1040" mass="112877">MDTSSLIFTESRTGRSTIVTAVFIAALTVGAVGVTVFVLYTVFSGWNTDASTSRHGAAKALEGKGRPKATVSPKSKGPYTPRWYTVLGSNLTRTSTAVEDITFTNQLINDTSMPNSGPENDIVQPVAPAVGDTEPSSSTTEKITEAANPVPWTKAGEPFATESPYATKSRQDDITSEPNAEYRSRGQDDSVRGEDDAGPRSQVVSSTVTAAEEGVSNNYGEDESAREIDAVEMNFNEARSDASTSTQDVTGTVPRDQTRIVSHQGTNYEPAERDIGDQSGDERLSSGEARTEATAANPRDVGHEIQAEEPDYDAETSPPKQRRDSLDPPTEGASESSITEAVSEREPKSVSSDYDGGGRGRDESPAKRNEDAGAPESHDGVREDAEPFSTDQRFPETVFPEGVTNGHSSVGGAGEMKPPYPNEDVTGTGNDPADIEAAHDDADIRDNAHSASTRVTSYIKADPSERVPRDVQTRKGKRMTGFHVTPKGPPIYTQGGSEEEPFKTDADSDERSSSTTAAWVVKYGKAEDDDISSNSDEEQEMVAFTTQQKIFSGTSIRITTNDHFKDTKLIGRGSRPPSQNPGAREVGPRLRYSTLQSDRDDIKRKLENTAQVGDGHATTGVSGVKIALATRYKGDNGPSISRKTVSSHKASREVYSFSKDSLNTEPLATKPTTAKSTNNTPVGTQEIDEAEETTYPNDDIDWSEVGSIVPERRDVLQMSVPTNRGRTRHIYIENGTVIAWFLTIAPVVVTSKKRLRASRPRRKVKTIIGTSLLTTPKGVWTQRPILGKRRGLDDVRVYTTHLRVPLKEARKNVSPKRSLVSVGRNASTTTKGPGSTRYKAVTKAAISRTDSKYGRHAERYRSETSRANATLMLSRHSRTIAIVHSNVFRTLRGKKRSSVHKQPRTDNRNSSLPLVKLRPVIVIATNPRKANSTQHHGRKVAAAGAIGRRNVAKRNVVTRERSAATPLLGSIGNSASTFTYVTRTRREPTTVGDRHRSGANMTSTKRPDVAASITHDVTEGSKSSGVMRDNKKKRDGGHSS</sequence>
<feature type="compositionally biased region" description="Polar residues" evidence="1">
    <location>
        <begin position="241"/>
        <end position="250"/>
    </location>
</feature>
<evidence type="ECO:0000313" key="4">
    <source>
        <dbReference type="Proteomes" id="UP000821866"/>
    </source>
</evidence>
<name>A0A9J6DHP4_RHIMP</name>
<feature type="compositionally biased region" description="Basic and acidic residues" evidence="1">
    <location>
        <begin position="985"/>
        <end position="996"/>
    </location>
</feature>
<feature type="compositionally biased region" description="Basic and acidic residues" evidence="1">
    <location>
        <begin position="462"/>
        <end position="473"/>
    </location>
</feature>
<feature type="compositionally biased region" description="Basic and acidic residues" evidence="1">
    <location>
        <begin position="270"/>
        <end position="291"/>
    </location>
</feature>
<evidence type="ECO:0000256" key="1">
    <source>
        <dbReference type="SAM" id="MobiDB-lite"/>
    </source>
</evidence>
<gene>
    <name evidence="3" type="ORF">HPB51_016365</name>
</gene>
<feature type="region of interest" description="Disordered" evidence="1">
    <location>
        <begin position="985"/>
        <end position="1040"/>
    </location>
</feature>
<feature type="region of interest" description="Disordered" evidence="1">
    <location>
        <begin position="567"/>
        <end position="591"/>
    </location>
</feature>
<keyword evidence="2" id="KW-1133">Transmembrane helix</keyword>
<comment type="caution">
    <text evidence="3">The sequence shown here is derived from an EMBL/GenBank/DDBJ whole genome shotgun (WGS) entry which is preliminary data.</text>
</comment>
<keyword evidence="4" id="KW-1185">Reference proteome</keyword>
<feature type="region of interest" description="Disordered" evidence="1">
    <location>
        <begin position="112"/>
        <end position="516"/>
    </location>
</feature>
<accession>A0A9J6DHP4</accession>
<feature type="compositionally biased region" description="Polar residues" evidence="1">
    <location>
        <begin position="202"/>
        <end position="219"/>
    </location>
</feature>
<feature type="transmembrane region" description="Helical" evidence="2">
    <location>
        <begin position="21"/>
        <end position="43"/>
    </location>
</feature>
<dbReference type="EMBL" id="JABSTU010000009">
    <property type="protein sequence ID" value="KAH8021701.1"/>
    <property type="molecule type" value="Genomic_DNA"/>
</dbReference>
<feature type="compositionally biased region" description="Basic and acidic residues" evidence="1">
    <location>
        <begin position="500"/>
        <end position="512"/>
    </location>
</feature>
<keyword evidence="2" id="KW-0812">Transmembrane</keyword>
<feature type="compositionally biased region" description="Basic and acidic residues" evidence="1">
    <location>
        <begin position="436"/>
        <end position="448"/>
    </location>
</feature>
<dbReference type="Proteomes" id="UP000821866">
    <property type="component" value="Chromosome 7"/>
</dbReference>
<feature type="region of interest" description="Disordered" evidence="1">
    <location>
        <begin position="663"/>
        <end position="682"/>
    </location>
</feature>
<feature type="compositionally biased region" description="Polar residues" evidence="1">
    <location>
        <begin position="824"/>
        <end position="833"/>
    </location>
</feature>
<feature type="compositionally biased region" description="Basic and acidic residues" evidence="1">
    <location>
        <begin position="180"/>
        <end position="198"/>
    </location>
</feature>
<feature type="region of interest" description="Disordered" evidence="1">
    <location>
        <begin position="815"/>
        <end position="837"/>
    </location>
</feature>
<keyword evidence="2" id="KW-0472">Membrane</keyword>
<feature type="compositionally biased region" description="Basic residues" evidence="1">
    <location>
        <begin position="1030"/>
        <end position="1040"/>
    </location>
</feature>
<feature type="compositionally biased region" description="Basic and acidic residues" evidence="1">
    <location>
        <begin position="356"/>
        <end position="385"/>
    </location>
</feature>
<feature type="region of interest" description="Disordered" evidence="1">
    <location>
        <begin position="57"/>
        <end position="76"/>
    </location>
</feature>
<reference evidence="3" key="1">
    <citation type="journal article" date="2020" name="Cell">
        <title>Large-Scale Comparative Analyses of Tick Genomes Elucidate Their Genetic Diversity and Vector Capacities.</title>
        <authorList>
            <consortium name="Tick Genome and Microbiome Consortium (TIGMIC)"/>
            <person name="Jia N."/>
            <person name="Wang J."/>
            <person name="Shi W."/>
            <person name="Du L."/>
            <person name="Sun Y."/>
            <person name="Zhan W."/>
            <person name="Jiang J.F."/>
            <person name="Wang Q."/>
            <person name="Zhang B."/>
            <person name="Ji P."/>
            <person name="Bell-Sakyi L."/>
            <person name="Cui X.M."/>
            <person name="Yuan T.T."/>
            <person name="Jiang B.G."/>
            <person name="Yang W.F."/>
            <person name="Lam T.T."/>
            <person name="Chang Q.C."/>
            <person name="Ding S.J."/>
            <person name="Wang X.J."/>
            <person name="Zhu J.G."/>
            <person name="Ruan X.D."/>
            <person name="Zhao L."/>
            <person name="Wei J.T."/>
            <person name="Ye R.Z."/>
            <person name="Que T.C."/>
            <person name="Du C.H."/>
            <person name="Zhou Y.H."/>
            <person name="Cheng J.X."/>
            <person name="Dai P.F."/>
            <person name="Guo W.B."/>
            <person name="Han X.H."/>
            <person name="Huang E.J."/>
            <person name="Li L.F."/>
            <person name="Wei W."/>
            <person name="Gao Y.C."/>
            <person name="Liu J.Z."/>
            <person name="Shao H.Z."/>
            <person name="Wang X."/>
            <person name="Wang C.C."/>
            <person name="Yang T.C."/>
            <person name="Huo Q.B."/>
            <person name="Li W."/>
            <person name="Chen H.Y."/>
            <person name="Chen S.E."/>
            <person name="Zhou L.G."/>
            <person name="Ni X.B."/>
            <person name="Tian J.H."/>
            <person name="Sheng Y."/>
            <person name="Liu T."/>
            <person name="Pan Y.S."/>
            <person name="Xia L.Y."/>
            <person name="Li J."/>
            <person name="Zhao F."/>
            <person name="Cao W.C."/>
        </authorList>
    </citation>
    <scope>NUCLEOTIDE SEQUENCE</scope>
    <source>
        <strain evidence="3">Rmic-2018</strain>
    </source>
</reference>
<reference evidence="3" key="2">
    <citation type="submission" date="2021-09" db="EMBL/GenBank/DDBJ databases">
        <authorList>
            <person name="Jia N."/>
            <person name="Wang J."/>
            <person name="Shi W."/>
            <person name="Du L."/>
            <person name="Sun Y."/>
            <person name="Zhan W."/>
            <person name="Jiang J."/>
            <person name="Wang Q."/>
            <person name="Zhang B."/>
            <person name="Ji P."/>
            <person name="Sakyi L.B."/>
            <person name="Cui X."/>
            <person name="Yuan T."/>
            <person name="Jiang B."/>
            <person name="Yang W."/>
            <person name="Lam T.T.-Y."/>
            <person name="Chang Q."/>
            <person name="Ding S."/>
            <person name="Wang X."/>
            <person name="Zhu J."/>
            <person name="Ruan X."/>
            <person name="Zhao L."/>
            <person name="Wei J."/>
            <person name="Que T."/>
            <person name="Du C."/>
            <person name="Cheng J."/>
            <person name="Dai P."/>
            <person name="Han X."/>
            <person name="Huang E."/>
            <person name="Gao Y."/>
            <person name="Liu J."/>
            <person name="Shao H."/>
            <person name="Ye R."/>
            <person name="Li L."/>
            <person name="Wei W."/>
            <person name="Wang X."/>
            <person name="Wang C."/>
            <person name="Huo Q."/>
            <person name="Li W."/>
            <person name="Guo W."/>
            <person name="Chen H."/>
            <person name="Chen S."/>
            <person name="Zhou L."/>
            <person name="Zhou L."/>
            <person name="Ni X."/>
            <person name="Tian J."/>
            <person name="Zhou Y."/>
            <person name="Sheng Y."/>
            <person name="Liu T."/>
            <person name="Pan Y."/>
            <person name="Xia L."/>
            <person name="Li J."/>
            <person name="Zhao F."/>
            <person name="Cao W."/>
        </authorList>
    </citation>
    <scope>NUCLEOTIDE SEQUENCE</scope>
    <source>
        <strain evidence="3">Rmic-2018</strain>
        <tissue evidence="3">Larvae</tissue>
    </source>
</reference>
<dbReference type="AlphaFoldDB" id="A0A9J6DHP4"/>
<organism evidence="3 4">
    <name type="scientific">Rhipicephalus microplus</name>
    <name type="common">Cattle tick</name>
    <name type="synonym">Boophilus microplus</name>
    <dbReference type="NCBI Taxonomy" id="6941"/>
    <lineage>
        <taxon>Eukaryota</taxon>
        <taxon>Metazoa</taxon>
        <taxon>Ecdysozoa</taxon>
        <taxon>Arthropoda</taxon>
        <taxon>Chelicerata</taxon>
        <taxon>Arachnida</taxon>
        <taxon>Acari</taxon>
        <taxon>Parasitiformes</taxon>
        <taxon>Ixodida</taxon>
        <taxon>Ixodoidea</taxon>
        <taxon>Ixodidae</taxon>
        <taxon>Rhipicephalinae</taxon>
        <taxon>Rhipicephalus</taxon>
        <taxon>Boophilus</taxon>
    </lineage>
</organism>